<proteinExistence type="predicted"/>
<accession>A0A6J5F4I8</accession>
<name>A0A6J5F4I8_9BURK</name>
<evidence type="ECO:0000313" key="2">
    <source>
        <dbReference type="Proteomes" id="UP000494363"/>
    </source>
</evidence>
<dbReference type="Proteomes" id="UP000494363">
    <property type="component" value="Unassembled WGS sequence"/>
</dbReference>
<sequence length="79" mass="8684">MTASCSSSVALLGGQNLKLQGLIDNKSWPAGYEYVQSIVQQKMAKGTGYSNDLQILSNWLSNAATRLYTCNDRIRVMPL</sequence>
<dbReference type="AlphaFoldDB" id="A0A6J5F4I8"/>
<protein>
    <submittedName>
        <fullName evidence="1">Uncharacterized protein</fullName>
    </submittedName>
</protein>
<evidence type="ECO:0000313" key="1">
    <source>
        <dbReference type="EMBL" id="CAB3773760.1"/>
    </source>
</evidence>
<reference evidence="1 2" key="1">
    <citation type="submission" date="2020-04" db="EMBL/GenBank/DDBJ databases">
        <authorList>
            <person name="De Canck E."/>
        </authorList>
    </citation>
    <scope>NUCLEOTIDE SEQUENCE [LARGE SCALE GENOMIC DNA]</scope>
    <source>
        <strain evidence="1 2">LMG 29542</strain>
    </source>
</reference>
<organism evidence="1 2">
    <name type="scientific">Paraburkholderia humisilvae</name>
    <dbReference type="NCBI Taxonomy" id="627669"/>
    <lineage>
        <taxon>Bacteria</taxon>
        <taxon>Pseudomonadati</taxon>
        <taxon>Pseudomonadota</taxon>
        <taxon>Betaproteobacteria</taxon>
        <taxon>Burkholderiales</taxon>
        <taxon>Burkholderiaceae</taxon>
        <taxon>Paraburkholderia</taxon>
    </lineage>
</organism>
<keyword evidence="2" id="KW-1185">Reference proteome</keyword>
<gene>
    <name evidence="1" type="ORF">LMG29542_07425</name>
</gene>
<dbReference type="EMBL" id="CADIKH010000085">
    <property type="protein sequence ID" value="CAB3773760.1"/>
    <property type="molecule type" value="Genomic_DNA"/>
</dbReference>